<dbReference type="STRING" id="442899.SAMN05720591_12921"/>
<evidence type="ECO:0000313" key="1">
    <source>
        <dbReference type="EMBL" id="GEN57735.1"/>
    </source>
</evidence>
<proteinExistence type="predicted"/>
<evidence type="ECO:0008006" key="3">
    <source>
        <dbReference type="Google" id="ProtNLM"/>
    </source>
</evidence>
<accession>A0A511X490</accession>
<dbReference type="InterPro" id="IPR014794">
    <property type="entry name" value="DUF1779"/>
</dbReference>
<dbReference type="InterPro" id="IPR036209">
    <property type="entry name" value="YwmB-like_sf"/>
</dbReference>
<dbReference type="AlphaFoldDB" id="A0A511X490"/>
<dbReference type="EMBL" id="BJYE01000038">
    <property type="protein sequence ID" value="GEN57735.1"/>
    <property type="molecule type" value="Genomic_DNA"/>
</dbReference>
<dbReference type="Proteomes" id="UP000321400">
    <property type="component" value="Unassembled WGS sequence"/>
</dbReference>
<organism evidence="1 2">
    <name type="scientific">Halolactibacillus alkaliphilus</name>
    <dbReference type="NCBI Taxonomy" id="442899"/>
    <lineage>
        <taxon>Bacteria</taxon>
        <taxon>Bacillati</taxon>
        <taxon>Bacillota</taxon>
        <taxon>Bacilli</taxon>
        <taxon>Bacillales</taxon>
        <taxon>Bacillaceae</taxon>
        <taxon>Halolactibacillus</taxon>
    </lineage>
</organism>
<dbReference type="SUPFAM" id="SSF143842">
    <property type="entry name" value="YwmB-like"/>
    <property type="match status" value="1"/>
</dbReference>
<dbReference type="Gene3D" id="3.30.360.40">
    <property type="entry name" value="YwmB-like"/>
    <property type="match status" value="1"/>
</dbReference>
<dbReference type="RefSeq" id="WP_170243731.1">
    <property type="nucleotide sequence ID" value="NZ_BJYE01000038.1"/>
</dbReference>
<sequence>MRQLCLSLCLLYILVLKVTAVGSVNYPLEILSDHLDDALSITEVETVVTETQEKELDVLVSTILSQGFTTVKNNQAGLSHDTFARTSDLGKETIRIYPITKTHETNERFKIQYQVALKDLEKKTIVSYYKRLNSFIATIYTDNRKIYSCGSFVFYDMIESNEFLTIILNALDVTELDQLKDQDLHMMTGYTQKLTQYYLENTKKKNVQLASRIRSDGTVKVTLGTPILTTEY</sequence>
<protein>
    <recommendedName>
        <fullName evidence="3">TATA-box binding protein</fullName>
    </recommendedName>
</protein>
<comment type="caution">
    <text evidence="1">The sequence shown here is derived from an EMBL/GenBank/DDBJ whole genome shotgun (WGS) entry which is preliminary data.</text>
</comment>
<gene>
    <name evidence="1" type="ORF">HAL01_21990</name>
</gene>
<dbReference type="Pfam" id="PF08680">
    <property type="entry name" value="DUF1779"/>
    <property type="match status" value="1"/>
</dbReference>
<reference evidence="1 2" key="1">
    <citation type="submission" date="2019-07" db="EMBL/GenBank/DDBJ databases">
        <title>Whole genome shotgun sequence of Halolactibacillus alkaliphilus NBRC 103919.</title>
        <authorList>
            <person name="Hosoyama A."/>
            <person name="Uohara A."/>
            <person name="Ohji S."/>
            <person name="Ichikawa N."/>
        </authorList>
    </citation>
    <scope>NUCLEOTIDE SEQUENCE [LARGE SCALE GENOMIC DNA]</scope>
    <source>
        <strain evidence="1 2">NBRC 103919</strain>
    </source>
</reference>
<keyword evidence="2" id="KW-1185">Reference proteome</keyword>
<name>A0A511X490_9BACI</name>
<evidence type="ECO:0000313" key="2">
    <source>
        <dbReference type="Proteomes" id="UP000321400"/>
    </source>
</evidence>